<dbReference type="Proteomes" id="UP001652461">
    <property type="component" value="Unassembled WGS sequence"/>
</dbReference>
<evidence type="ECO:0000256" key="8">
    <source>
        <dbReference type="SAM" id="Phobius"/>
    </source>
</evidence>
<dbReference type="RefSeq" id="WP_158364475.1">
    <property type="nucleotide sequence ID" value="NZ_JAOQKC010000019.1"/>
</dbReference>
<dbReference type="InterPro" id="IPR050297">
    <property type="entry name" value="LipidA_mod_glycosyltrf_83"/>
</dbReference>
<evidence type="ECO:0000256" key="3">
    <source>
        <dbReference type="ARBA" id="ARBA00022676"/>
    </source>
</evidence>
<feature type="transmembrane region" description="Helical" evidence="8">
    <location>
        <begin position="326"/>
        <end position="345"/>
    </location>
</feature>
<keyword evidence="2" id="KW-1003">Cell membrane</keyword>
<evidence type="ECO:0000256" key="7">
    <source>
        <dbReference type="ARBA" id="ARBA00023136"/>
    </source>
</evidence>
<keyword evidence="4" id="KW-0808">Transferase</keyword>
<comment type="subcellular location">
    <subcellularLocation>
        <location evidence="1">Cell membrane</location>
        <topology evidence="1">Multi-pass membrane protein</topology>
    </subcellularLocation>
</comment>
<evidence type="ECO:0000256" key="2">
    <source>
        <dbReference type="ARBA" id="ARBA00022475"/>
    </source>
</evidence>
<keyword evidence="5 8" id="KW-0812">Transmembrane</keyword>
<sequence length="487" mass="56627">MKKLTKENWLELSFFAFILLVWLAWAWILPFNEGPDEYMRSRIVDYIVEYGKLPTGYQQEIMDYSWGFTYGFRPILPQMVEAVFVRVAMIWTKDAFSLILAGRLVSVVCGVIFAGLVRAISKNLFERADIQWLFTLLTVCLPQACFLFTYLNCDSMALMASAMILLFVIRGMEDHFSVRNCVWIAVSCAICVLSYYNAYGFLITAALIYLGCHLKWSREAVDATQKREIWKAFWKKGFLILGLVLLLAGWWFVRNYFLYDGDILGLKTQDQYAEHYAMDILKPSNRQNYQNQGYSMAYMLFHSDWAASVLKSFIGVLGPLWYALRWWMYAGYGLLFIAGILGMLLECAAKLRDRKKGGSGNPERMFWHLGLLVAILVPNVLNFWYSYATDYQPQGRYSMPMLIPFMYYIARGLFFWVKWVEQRTGEAIRRVLSVLVTLVCLWIAGCALFCVVKIMWPAYKDVEDKSVVKVYTMEELYGDDWEEKMSN</sequence>
<evidence type="ECO:0000256" key="4">
    <source>
        <dbReference type="ARBA" id="ARBA00022679"/>
    </source>
</evidence>
<feature type="transmembrane region" description="Helical" evidence="8">
    <location>
        <begin position="366"/>
        <end position="385"/>
    </location>
</feature>
<feature type="transmembrane region" description="Helical" evidence="8">
    <location>
        <begin position="95"/>
        <end position="120"/>
    </location>
</feature>
<keyword evidence="7 8" id="KW-0472">Membrane</keyword>
<comment type="caution">
    <text evidence="9">The sequence shown here is derived from an EMBL/GenBank/DDBJ whole genome shotgun (WGS) entry which is preliminary data.</text>
</comment>
<evidence type="ECO:0000313" key="9">
    <source>
        <dbReference type="EMBL" id="MCU6697779.1"/>
    </source>
</evidence>
<protein>
    <submittedName>
        <fullName evidence="9">DUF2142 domain-containing protein</fullName>
    </submittedName>
</protein>
<feature type="transmembrane region" description="Helical" evidence="8">
    <location>
        <begin position="233"/>
        <end position="253"/>
    </location>
</feature>
<proteinExistence type="predicted"/>
<organism evidence="9 10">
    <name type="scientific">Laedolimicola ammoniilytica</name>
    <dbReference type="NCBI Taxonomy" id="2981771"/>
    <lineage>
        <taxon>Bacteria</taxon>
        <taxon>Bacillati</taxon>
        <taxon>Bacillota</taxon>
        <taxon>Clostridia</taxon>
        <taxon>Lachnospirales</taxon>
        <taxon>Lachnospiraceae</taxon>
        <taxon>Laedolimicola</taxon>
    </lineage>
</organism>
<accession>A0ABT2RZL4</accession>
<keyword evidence="3" id="KW-0328">Glycosyltransferase</keyword>
<dbReference type="EMBL" id="JAOQKC010000019">
    <property type="protein sequence ID" value="MCU6697779.1"/>
    <property type="molecule type" value="Genomic_DNA"/>
</dbReference>
<dbReference type="PANTHER" id="PTHR33908">
    <property type="entry name" value="MANNOSYLTRANSFERASE YKCB-RELATED"/>
    <property type="match status" value="1"/>
</dbReference>
<gene>
    <name evidence="9" type="ORF">OCV63_12875</name>
</gene>
<reference evidence="9 10" key="1">
    <citation type="journal article" date="2021" name="ISME Commun">
        <title>Automated analysis of genomic sequences facilitates high-throughput and comprehensive description of bacteria.</title>
        <authorList>
            <person name="Hitch T.C.A."/>
        </authorList>
    </citation>
    <scope>NUCLEOTIDE SEQUENCE [LARGE SCALE GENOMIC DNA]</scope>
    <source>
        <strain evidence="9 10">Sanger_04</strain>
    </source>
</reference>
<evidence type="ECO:0000256" key="5">
    <source>
        <dbReference type="ARBA" id="ARBA00022692"/>
    </source>
</evidence>
<dbReference type="PANTHER" id="PTHR33908:SF11">
    <property type="entry name" value="MEMBRANE PROTEIN"/>
    <property type="match status" value="1"/>
</dbReference>
<feature type="transmembrane region" description="Helical" evidence="8">
    <location>
        <begin position="431"/>
        <end position="456"/>
    </location>
</feature>
<evidence type="ECO:0000313" key="10">
    <source>
        <dbReference type="Proteomes" id="UP001652461"/>
    </source>
</evidence>
<feature type="transmembrane region" description="Helical" evidence="8">
    <location>
        <begin position="184"/>
        <end position="212"/>
    </location>
</feature>
<keyword evidence="10" id="KW-1185">Reference proteome</keyword>
<feature type="transmembrane region" description="Helical" evidence="8">
    <location>
        <begin position="132"/>
        <end position="151"/>
    </location>
</feature>
<keyword evidence="6 8" id="KW-1133">Transmembrane helix</keyword>
<evidence type="ECO:0000256" key="6">
    <source>
        <dbReference type="ARBA" id="ARBA00022989"/>
    </source>
</evidence>
<dbReference type="InterPro" id="IPR018674">
    <property type="entry name" value="DUF2142_membrane"/>
</dbReference>
<evidence type="ECO:0000256" key="1">
    <source>
        <dbReference type="ARBA" id="ARBA00004651"/>
    </source>
</evidence>
<feature type="transmembrane region" description="Helical" evidence="8">
    <location>
        <begin position="397"/>
        <end position="419"/>
    </location>
</feature>
<feature type="transmembrane region" description="Helical" evidence="8">
    <location>
        <begin position="12"/>
        <end position="32"/>
    </location>
</feature>
<name>A0ABT2RZL4_9FIRM</name>
<dbReference type="Pfam" id="PF09913">
    <property type="entry name" value="DUF2142"/>
    <property type="match status" value="1"/>
</dbReference>